<dbReference type="EMBL" id="QEAQ01000039">
    <property type="protein sequence ID" value="TPX58239.1"/>
    <property type="molecule type" value="Genomic_DNA"/>
</dbReference>
<proteinExistence type="predicted"/>
<sequence length="323" mass="34989">MDDGTARAIFVDRLLKNPRVLPSSSASGLASTLGHAAVVEVLLKDDRMDPSSDSNEALRKASANGHAAVVSQLLRHPKVDPSPYAFYESIERGHVAVMDVLLRDGRYDAAWRVSGRCLALWMADDHQQLGVVDRLMQDPRVDSTGGDSFPVVLAAGLSYVDILARLLQDARVNPNEPGIITAAVLNGGVAPTRLLLQHHSMNINDPFIMETTIEFCKIEILELLLADPRFDPAKNNNSALEPAIMCGADGAKENGEKMDAETEEEDGGLLDDEGNEKDDDDSSGMSEEDGDELSEYDEEAESEDGKSKGAQEADLQFPGLRDN</sequence>
<accession>A0A507E2C8</accession>
<comment type="caution">
    <text evidence="2">The sequence shown here is derived from an EMBL/GenBank/DDBJ whole genome shotgun (WGS) entry which is preliminary data.</text>
</comment>
<dbReference type="Gene3D" id="1.25.40.20">
    <property type="entry name" value="Ankyrin repeat-containing domain"/>
    <property type="match status" value="1"/>
</dbReference>
<feature type="compositionally biased region" description="Basic and acidic residues" evidence="1">
    <location>
        <begin position="250"/>
        <end position="260"/>
    </location>
</feature>
<keyword evidence="3" id="KW-1185">Reference proteome</keyword>
<dbReference type="STRING" id="109895.A0A507E2C8"/>
<gene>
    <name evidence="2" type="ORF">PhCBS80983_g03280</name>
</gene>
<dbReference type="InterPro" id="IPR036770">
    <property type="entry name" value="Ankyrin_rpt-contain_sf"/>
</dbReference>
<organism evidence="2 3">
    <name type="scientific">Powellomyces hirtus</name>
    <dbReference type="NCBI Taxonomy" id="109895"/>
    <lineage>
        <taxon>Eukaryota</taxon>
        <taxon>Fungi</taxon>
        <taxon>Fungi incertae sedis</taxon>
        <taxon>Chytridiomycota</taxon>
        <taxon>Chytridiomycota incertae sedis</taxon>
        <taxon>Chytridiomycetes</taxon>
        <taxon>Spizellomycetales</taxon>
        <taxon>Powellomycetaceae</taxon>
        <taxon>Powellomyces</taxon>
    </lineage>
</organism>
<protein>
    <submittedName>
        <fullName evidence="2">Uncharacterized protein</fullName>
    </submittedName>
</protein>
<evidence type="ECO:0000313" key="2">
    <source>
        <dbReference type="EMBL" id="TPX58239.1"/>
    </source>
</evidence>
<dbReference type="SUPFAM" id="SSF48403">
    <property type="entry name" value="Ankyrin repeat"/>
    <property type="match status" value="1"/>
</dbReference>
<evidence type="ECO:0000313" key="3">
    <source>
        <dbReference type="Proteomes" id="UP000318582"/>
    </source>
</evidence>
<feature type="compositionally biased region" description="Acidic residues" evidence="1">
    <location>
        <begin position="261"/>
        <end position="302"/>
    </location>
</feature>
<dbReference type="Proteomes" id="UP000318582">
    <property type="component" value="Unassembled WGS sequence"/>
</dbReference>
<evidence type="ECO:0000256" key="1">
    <source>
        <dbReference type="SAM" id="MobiDB-lite"/>
    </source>
</evidence>
<name>A0A507E2C8_9FUNG</name>
<dbReference type="AlphaFoldDB" id="A0A507E2C8"/>
<reference evidence="2 3" key="1">
    <citation type="journal article" date="2019" name="Sci. Rep.">
        <title>Comparative genomics of chytrid fungi reveal insights into the obligate biotrophic and pathogenic lifestyle of Synchytrium endobioticum.</title>
        <authorList>
            <person name="van de Vossenberg B.T.L.H."/>
            <person name="Warris S."/>
            <person name="Nguyen H.D.T."/>
            <person name="van Gent-Pelzer M.P.E."/>
            <person name="Joly D.L."/>
            <person name="van de Geest H.C."/>
            <person name="Bonants P.J.M."/>
            <person name="Smith D.S."/>
            <person name="Levesque C.A."/>
            <person name="van der Lee T.A.J."/>
        </authorList>
    </citation>
    <scope>NUCLEOTIDE SEQUENCE [LARGE SCALE GENOMIC DNA]</scope>
    <source>
        <strain evidence="2 3">CBS 809.83</strain>
    </source>
</reference>
<feature type="region of interest" description="Disordered" evidence="1">
    <location>
        <begin position="250"/>
        <end position="323"/>
    </location>
</feature>